<dbReference type="AlphaFoldDB" id="A0A0G1XQH2"/>
<evidence type="ECO:0000256" key="6">
    <source>
        <dbReference type="ARBA" id="ARBA00022679"/>
    </source>
</evidence>
<proteinExistence type="predicted"/>
<dbReference type="InterPro" id="IPR004383">
    <property type="entry name" value="rRNA_lsu_MTrfase_RlmN/Cfr"/>
</dbReference>
<dbReference type="PROSITE" id="PS51918">
    <property type="entry name" value="RADICAL_SAM"/>
    <property type="match status" value="1"/>
</dbReference>
<dbReference type="CDD" id="cd01335">
    <property type="entry name" value="Radical_SAM"/>
    <property type="match status" value="1"/>
</dbReference>
<comment type="subcellular location">
    <subcellularLocation>
        <location evidence="2">Cytoplasm</location>
    </subcellularLocation>
</comment>
<dbReference type="SFLD" id="SFLDF00275">
    <property type="entry name" value="adenosine_C2_methyltransferase"/>
    <property type="match status" value="1"/>
</dbReference>
<dbReference type="Proteomes" id="UP000034054">
    <property type="component" value="Unassembled WGS sequence"/>
</dbReference>
<dbReference type="GO" id="GO:0070475">
    <property type="term" value="P:rRNA base methylation"/>
    <property type="evidence" value="ECO:0007669"/>
    <property type="project" value="TreeGrafter"/>
</dbReference>
<dbReference type="PANTHER" id="PTHR30544:SF5">
    <property type="entry name" value="RADICAL SAM CORE DOMAIN-CONTAINING PROTEIN"/>
    <property type="match status" value="1"/>
</dbReference>
<protein>
    <submittedName>
        <fullName evidence="12">Putative dual-specificity RNA methyltransferase RlmN</fullName>
    </submittedName>
</protein>
<dbReference type="Gene3D" id="3.20.20.70">
    <property type="entry name" value="Aldolase class I"/>
    <property type="match status" value="1"/>
</dbReference>
<dbReference type="GO" id="GO:0030488">
    <property type="term" value="P:tRNA methylation"/>
    <property type="evidence" value="ECO:0007669"/>
    <property type="project" value="TreeGrafter"/>
</dbReference>
<dbReference type="SFLD" id="SFLDG01062">
    <property type="entry name" value="methyltransferase_(Class_A)"/>
    <property type="match status" value="1"/>
</dbReference>
<sequence>MIQSRHKQFEALFPSEPAFRWKQIEDALFSSAKSWNDVTTISKTLRESLTVIPWMSVEAQTVQVSLKGDTHKALLKVDGEKEIETVLMKNRREAWTICVSSQVGCAMRCGFCATGKMGLTRSLIADEIIDQYRFWVQYLQEHPEIEDRISNIVFMGMGEPLANYEEVKKTLNLILKYTDIGRTRITVSTVGVLPRLEQILTDTDWPHIRLAVSLHCAIEETRKKIVPTSYDEFLPKLEDWAKRYLQKFGNRRHHLTFEYVMLKGVNDTPAHARALAKFVNHIGNVRVNLIPYNLTGVEFECSTEPAIQEFLEILHTKHLIVTTRRTMGEDIAAACGQLIVVANKPTTENTSSFLKTY</sequence>
<dbReference type="GO" id="GO:0008173">
    <property type="term" value="F:RNA methyltransferase activity"/>
    <property type="evidence" value="ECO:0007669"/>
    <property type="project" value="InterPro"/>
</dbReference>
<name>A0A0G1XQH2_9BACT</name>
<reference evidence="12 13" key="1">
    <citation type="journal article" date="2015" name="Nature">
        <title>rRNA introns, odd ribosomes, and small enigmatic genomes across a large radiation of phyla.</title>
        <authorList>
            <person name="Brown C.T."/>
            <person name="Hug L.A."/>
            <person name="Thomas B.C."/>
            <person name="Sharon I."/>
            <person name="Castelle C.J."/>
            <person name="Singh A."/>
            <person name="Wilkins M.J."/>
            <person name="Williams K.H."/>
            <person name="Banfield J.F."/>
        </authorList>
    </citation>
    <scope>NUCLEOTIDE SEQUENCE [LARGE SCALE GENOMIC DNA]</scope>
</reference>
<comment type="cofactor">
    <cofactor evidence="1">
        <name>[4Fe-4S] cluster</name>
        <dbReference type="ChEBI" id="CHEBI:49883"/>
    </cofactor>
</comment>
<dbReference type="SUPFAM" id="SSF102114">
    <property type="entry name" value="Radical SAM enzymes"/>
    <property type="match status" value="1"/>
</dbReference>
<gene>
    <name evidence="12" type="ORF">UY76_C0008G0034</name>
</gene>
<evidence type="ECO:0000256" key="8">
    <source>
        <dbReference type="ARBA" id="ARBA00022723"/>
    </source>
</evidence>
<keyword evidence="3" id="KW-0004">4Fe-4S</keyword>
<evidence type="ECO:0000259" key="11">
    <source>
        <dbReference type="PROSITE" id="PS51918"/>
    </source>
</evidence>
<accession>A0A0G1XQH2</accession>
<dbReference type="EMBL" id="LCRH01000008">
    <property type="protein sequence ID" value="KKW33161.1"/>
    <property type="molecule type" value="Genomic_DNA"/>
</dbReference>
<keyword evidence="5 12" id="KW-0489">Methyltransferase</keyword>
<dbReference type="InterPro" id="IPR058240">
    <property type="entry name" value="rSAM_sf"/>
</dbReference>
<keyword evidence="9" id="KW-0408">Iron</keyword>
<evidence type="ECO:0000256" key="10">
    <source>
        <dbReference type="ARBA" id="ARBA00023014"/>
    </source>
</evidence>
<feature type="domain" description="Radical SAM core" evidence="11">
    <location>
        <begin position="91"/>
        <end position="330"/>
    </location>
</feature>
<evidence type="ECO:0000256" key="9">
    <source>
        <dbReference type="ARBA" id="ARBA00023004"/>
    </source>
</evidence>
<evidence type="ECO:0000256" key="3">
    <source>
        <dbReference type="ARBA" id="ARBA00022485"/>
    </source>
</evidence>
<keyword evidence="7" id="KW-0949">S-adenosyl-L-methionine</keyword>
<keyword evidence="8" id="KW-0479">Metal-binding</keyword>
<dbReference type="InterPro" id="IPR040072">
    <property type="entry name" value="Methyltransferase_A"/>
</dbReference>
<keyword evidence="6 12" id="KW-0808">Transferase</keyword>
<dbReference type="InterPro" id="IPR007197">
    <property type="entry name" value="rSAM"/>
</dbReference>
<evidence type="ECO:0000256" key="5">
    <source>
        <dbReference type="ARBA" id="ARBA00022603"/>
    </source>
</evidence>
<dbReference type="PIRSF" id="PIRSF006004">
    <property type="entry name" value="CHP00048"/>
    <property type="match status" value="1"/>
</dbReference>
<evidence type="ECO:0000256" key="2">
    <source>
        <dbReference type="ARBA" id="ARBA00004496"/>
    </source>
</evidence>
<dbReference type="GO" id="GO:0046872">
    <property type="term" value="F:metal ion binding"/>
    <property type="evidence" value="ECO:0007669"/>
    <property type="project" value="UniProtKB-KW"/>
</dbReference>
<keyword evidence="10" id="KW-0411">Iron-sulfur</keyword>
<dbReference type="Pfam" id="PF04055">
    <property type="entry name" value="Radical_SAM"/>
    <property type="match status" value="1"/>
</dbReference>
<dbReference type="PATRIC" id="fig|1618979.3.peg.168"/>
<comment type="caution">
    <text evidence="12">The sequence shown here is derived from an EMBL/GenBank/DDBJ whole genome shotgun (WGS) entry which is preliminary data.</text>
</comment>
<evidence type="ECO:0000313" key="13">
    <source>
        <dbReference type="Proteomes" id="UP000034054"/>
    </source>
</evidence>
<evidence type="ECO:0000256" key="1">
    <source>
        <dbReference type="ARBA" id="ARBA00001966"/>
    </source>
</evidence>
<keyword evidence="4" id="KW-0963">Cytoplasm</keyword>
<dbReference type="PANTHER" id="PTHR30544">
    <property type="entry name" value="23S RRNA METHYLTRANSFERASE"/>
    <property type="match status" value="1"/>
</dbReference>
<dbReference type="SFLD" id="SFLDS00029">
    <property type="entry name" value="Radical_SAM"/>
    <property type="match status" value="1"/>
</dbReference>
<evidence type="ECO:0000256" key="4">
    <source>
        <dbReference type="ARBA" id="ARBA00022490"/>
    </source>
</evidence>
<dbReference type="InterPro" id="IPR013785">
    <property type="entry name" value="Aldolase_TIM"/>
</dbReference>
<evidence type="ECO:0000313" key="12">
    <source>
        <dbReference type="EMBL" id="KKW33161.1"/>
    </source>
</evidence>
<dbReference type="GO" id="GO:0051539">
    <property type="term" value="F:4 iron, 4 sulfur cluster binding"/>
    <property type="evidence" value="ECO:0007669"/>
    <property type="project" value="UniProtKB-KW"/>
</dbReference>
<organism evidence="12 13">
    <name type="scientific">Candidatus Uhrbacteria bacterium GW2011_GWA2_52_8d</name>
    <dbReference type="NCBI Taxonomy" id="1618979"/>
    <lineage>
        <taxon>Bacteria</taxon>
        <taxon>Candidatus Uhriibacteriota</taxon>
    </lineage>
</organism>
<evidence type="ECO:0000256" key="7">
    <source>
        <dbReference type="ARBA" id="ARBA00022691"/>
    </source>
</evidence>
<dbReference type="GO" id="GO:0005737">
    <property type="term" value="C:cytoplasm"/>
    <property type="evidence" value="ECO:0007669"/>
    <property type="project" value="UniProtKB-SubCell"/>
</dbReference>